<dbReference type="Pfam" id="PF07301">
    <property type="entry name" value="DUF1453"/>
    <property type="match status" value="1"/>
</dbReference>
<dbReference type="Proteomes" id="UP000282311">
    <property type="component" value="Unassembled WGS sequence"/>
</dbReference>
<feature type="transmembrane region" description="Helical" evidence="1">
    <location>
        <begin position="91"/>
        <end position="113"/>
    </location>
</feature>
<accession>A0A3B0CJH0</accession>
<feature type="transmembrane region" description="Helical" evidence="1">
    <location>
        <begin position="6"/>
        <end position="22"/>
    </location>
</feature>
<feature type="transmembrane region" description="Helical" evidence="1">
    <location>
        <begin position="140"/>
        <end position="158"/>
    </location>
</feature>
<feature type="transmembrane region" description="Helical" evidence="1">
    <location>
        <begin position="61"/>
        <end position="79"/>
    </location>
</feature>
<feature type="transmembrane region" description="Helical" evidence="1">
    <location>
        <begin position="38"/>
        <end position="55"/>
    </location>
</feature>
<evidence type="ECO:0000313" key="3">
    <source>
        <dbReference type="Proteomes" id="UP000282311"/>
    </source>
</evidence>
<dbReference type="InterPro" id="IPR058247">
    <property type="entry name" value="DUF1453"/>
</dbReference>
<organism evidence="2 3">
    <name type="scientific">Paenibacillus ginsengarvi</name>
    <dbReference type="NCBI Taxonomy" id="400777"/>
    <lineage>
        <taxon>Bacteria</taxon>
        <taxon>Bacillati</taxon>
        <taxon>Bacillota</taxon>
        <taxon>Bacilli</taxon>
        <taxon>Bacillales</taxon>
        <taxon>Paenibacillaceae</taxon>
        <taxon>Paenibacillus</taxon>
    </lineage>
</organism>
<dbReference type="AlphaFoldDB" id="A0A3B0CJH0"/>
<keyword evidence="3" id="KW-1185">Reference proteome</keyword>
<dbReference type="RefSeq" id="WP_120747004.1">
    <property type="nucleotide sequence ID" value="NZ_RBAH01000005.1"/>
</dbReference>
<reference evidence="2 3" key="1">
    <citation type="journal article" date="2007" name="Int. J. Syst. Evol. Microbiol.">
        <title>Paenibacillus ginsengarvi sp. nov., isolated from soil from ginseng cultivation.</title>
        <authorList>
            <person name="Yoon M.H."/>
            <person name="Ten L.N."/>
            <person name="Im W.T."/>
        </authorList>
    </citation>
    <scope>NUCLEOTIDE SEQUENCE [LARGE SCALE GENOMIC DNA]</scope>
    <source>
        <strain evidence="2 3">KCTC 13059</strain>
    </source>
</reference>
<proteinExistence type="predicted"/>
<evidence type="ECO:0000256" key="1">
    <source>
        <dbReference type="SAM" id="Phobius"/>
    </source>
</evidence>
<sequence length="170" mass="18971">MNVISQYAIPFAIIALVIYRRTRRSIGFQKLSVRRMRVRLIFFSIIALLLLALAATHPIMLVGYAAGIFGGLVLARYAARHFVTETRGDGLYYRTHIWIESTVLALFLGRIAYRFIEMGLSPAAMSNAAPDPAAIAKDPVTGAVLFIIIAYYFAYYLFVMRRASQLGSPS</sequence>
<evidence type="ECO:0000313" key="2">
    <source>
        <dbReference type="EMBL" id="RKN85352.1"/>
    </source>
</evidence>
<keyword evidence="1" id="KW-1133">Transmembrane helix</keyword>
<keyword evidence="1" id="KW-0812">Transmembrane</keyword>
<name>A0A3B0CJH0_9BACL</name>
<dbReference type="EMBL" id="RBAH01000005">
    <property type="protein sequence ID" value="RKN85352.1"/>
    <property type="molecule type" value="Genomic_DNA"/>
</dbReference>
<protein>
    <submittedName>
        <fullName evidence="2">Sporulation protein</fullName>
    </submittedName>
</protein>
<comment type="caution">
    <text evidence="2">The sequence shown here is derived from an EMBL/GenBank/DDBJ whole genome shotgun (WGS) entry which is preliminary data.</text>
</comment>
<dbReference type="OrthoDB" id="2595090at2"/>
<keyword evidence="1" id="KW-0472">Membrane</keyword>
<gene>
    <name evidence="2" type="ORF">D7M11_09730</name>
</gene>